<sequence length="282" mass="32013">MFVPLHVQHRQLRSNPLTGTMTGNHWGYGKEDGPSLWHRNYPVAQGSRQSPIDIIPHQAAHDHSLDPIILNYDHCTSINISNNGHSVVVEFDDSDDRSVIRGGPLDNPYRLKQFHFHWGGKGCHGSEHTVEGLSYASELHLVHWNAVKYKNFGEAATAPDGLAVLGIFLETGDDHRWLHVITDALYMVKYKGSLTPFKGFNPKCLLPSSLHYWTYLGSLTTPPLHESVTWIILKEPISVSEKQLGKFRMLLFTGEEEVQRIHMENNFRPPQPLNDRKVRSSN</sequence>
<keyword evidence="10" id="KW-1185">Reference proteome</keyword>
<dbReference type="Gene3D" id="3.10.200.10">
    <property type="entry name" value="Alpha carbonic anhydrase"/>
    <property type="match status" value="1"/>
</dbReference>
<dbReference type="STRING" id="80966.ENSAPOP00000020907"/>
<evidence type="ECO:0000259" key="8">
    <source>
        <dbReference type="PROSITE" id="PS51144"/>
    </source>
</evidence>
<comment type="similarity">
    <text evidence="2 7">Belongs to the alpha-carbonic anhydrase family.</text>
</comment>
<dbReference type="GO" id="GO:0008270">
    <property type="term" value="F:zinc ion binding"/>
    <property type="evidence" value="ECO:0007669"/>
    <property type="project" value="UniProtKB-UniRule"/>
</dbReference>
<evidence type="ECO:0000256" key="7">
    <source>
        <dbReference type="RuleBase" id="RU367011"/>
    </source>
</evidence>
<dbReference type="GO" id="GO:0005737">
    <property type="term" value="C:cytoplasm"/>
    <property type="evidence" value="ECO:0007669"/>
    <property type="project" value="TreeGrafter"/>
</dbReference>
<dbReference type="InterPro" id="IPR036398">
    <property type="entry name" value="CA_dom_sf"/>
</dbReference>
<dbReference type="SUPFAM" id="SSF51069">
    <property type="entry name" value="Carbonic anhydrase"/>
    <property type="match status" value="1"/>
</dbReference>
<dbReference type="CTD" id="766"/>
<proteinExistence type="inferred from homology"/>
<dbReference type="RefSeq" id="XP_022057208.1">
    <property type="nucleotide sequence ID" value="XM_022201516.2"/>
</dbReference>
<dbReference type="GO" id="GO:0004089">
    <property type="term" value="F:carbonate dehydratase activity"/>
    <property type="evidence" value="ECO:0007669"/>
    <property type="project" value="UniProtKB-UniRule"/>
</dbReference>
<keyword evidence="6 7" id="KW-0456">Lyase</keyword>
<dbReference type="Ensembl" id="ENSAPOT00000035478.1">
    <property type="protein sequence ID" value="ENSAPOP00000020907.1"/>
    <property type="gene ID" value="ENSAPOG00000024539.1"/>
</dbReference>
<dbReference type="PROSITE" id="PS51144">
    <property type="entry name" value="ALPHA_CA_2"/>
    <property type="match status" value="1"/>
</dbReference>
<dbReference type="InterPro" id="IPR001148">
    <property type="entry name" value="CA_dom"/>
</dbReference>
<dbReference type="OrthoDB" id="429145at2759"/>
<evidence type="ECO:0000313" key="9">
    <source>
        <dbReference type="Ensembl" id="ENSAPOP00000020907.1"/>
    </source>
</evidence>
<dbReference type="InParanoid" id="A0A3Q1FZ53"/>
<organism evidence="9 10">
    <name type="scientific">Acanthochromis polyacanthus</name>
    <name type="common">spiny chromis</name>
    <dbReference type="NCBI Taxonomy" id="80966"/>
    <lineage>
        <taxon>Eukaryota</taxon>
        <taxon>Metazoa</taxon>
        <taxon>Chordata</taxon>
        <taxon>Craniata</taxon>
        <taxon>Vertebrata</taxon>
        <taxon>Euteleostomi</taxon>
        <taxon>Actinopterygii</taxon>
        <taxon>Neopterygii</taxon>
        <taxon>Teleostei</taxon>
        <taxon>Neoteleostei</taxon>
        <taxon>Acanthomorphata</taxon>
        <taxon>Ovalentaria</taxon>
        <taxon>Pomacentridae</taxon>
        <taxon>Acanthochromis</taxon>
    </lineage>
</organism>
<dbReference type="Proteomes" id="UP000257200">
    <property type="component" value="Unplaced"/>
</dbReference>
<dbReference type="InterPro" id="IPR018338">
    <property type="entry name" value="Carbonic_anhydrase_a-class_CS"/>
</dbReference>
<evidence type="ECO:0000256" key="1">
    <source>
        <dbReference type="ARBA" id="ARBA00001947"/>
    </source>
</evidence>
<name>A0A3Q1FZ53_9TELE</name>
<evidence type="ECO:0000256" key="6">
    <source>
        <dbReference type="ARBA" id="ARBA00023239"/>
    </source>
</evidence>
<dbReference type="PROSITE" id="PS00162">
    <property type="entry name" value="ALPHA_CA_1"/>
    <property type="match status" value="1"/>
</dbReference>
<dbReference type="PANTHER" id="PTHR18952:SF124">
    <property type="entry name" value="CARBONIC ANHYDRASE 7"/>
    <property type="match status" value="1"/>
</dbReference>
<comment type="cofactor">
    <cofactor evidence="1 7">
        <name>Zn(2+)</name>
        <dbReference type="ChEBI" id="CHEBI:29105"/>
    </cofactor>
</comment>
<evidence type="ECO:0000313" key="10">
    <source>
        <dbReference type="Proteomes" id="UP000257200"/>
    </source>
</evidence>
<protein>
    <recommendedName>
        <fullName evidence="3 7">Carbonic anhydrase</fullName>
        <ecNumber evidence="3 7">4.2.1.1</ecNumber>
    </recommendedName>
</protein>
<dbReference type="AlphaFoldDB" id="A0A3Q1FZ53"/>
<dbReference type="GeneTree" id="ENSGT00940000159757"/>
<dbReference type="PANTHER" id="PTHR18952">
    <property type="entry name" value="CARBONIC ANHYDRASE"/>
    <property type="match status" value="1"/>
</dbReference>
<dbReference type="FunFam" id="3.10.200.10:FF:000001">
    <property type="entry name" value="Carbonic anhydrase 2"/>
    <property type="match status" value="1"/>
</dbReference>
<comment type="function">
    <text evidence="7">Reversible hydration of carbon dioxide.</text>
</comment>
<dbReference type="EC" id="4.2.1.1" evidence="3 7"/>
<comment type="catalytic activity">
    <reaction evidence="7">
        <text>hydrogencarbonate + H(+) = CO2 + H2O</text>
        <dbReference type="Rhea" id="RHEA:10748"/>
        <dbReference type="ChEBI" id="CHEBI:15377"/>
        <dbReference type="ChEBI" id="CHEBI:15378"/>
        <dbReference type="ChEBI" id="CHEBI:16526"/>
        <dbReference type="ChEBI" id="CHEBI:17544"/>
        <dbReference type="EC" id="4.2.1.1"/>
    </reaction>
</comment>
<dbReference type="InterPro" id="IPR023561">
    <property type="entry name" value="Carbonic_anhydrase_a-class"/>
</dbReference>
<keyword evidence="5 7" id="KW-0862">Zinc</keyword>
<dbReference type="GO" id="GO:0051453">
    <property type="term" value="P:regulation of intracellular pH"/>
    <property type="evidence" value="ECO:0007669"/>
    <property type="project" value="TreeGrafter"/>
</dbReference>
<evidence type="ECO:0000256" key="3">
    <source>
        <dbReference type="ARBA" id="ARBA00012925"/>
    </source>
</evidence>
<keyword evidence="4 7" id="KW-0479">Metal-binding</keyword>
<reference evidence="9" key="2">
    <citation type="submission" date="2025-09" db="UniProtKB">
        <authorList>
            <consortium name="Ensembl"/>
        </authorList>
    </citation>
    <scope>IDENTIFICATION</scope>
</reference>
<dbReference type="Pfam" id="PF00194">
    <property type="entry name" value="Carb_anhydrase"/>
    <property type="match status" value="1"/>
</dbReference>
<accession>A0A3Q1FZ53</accession>
<evidence type="ECO:0000256" key="2">
    <source>
        <dbReference type="ARBA" id="ARBA00010718"/>
    </source>
</evidence>
<evidence type="ECO:0000256" key="5">
    <source>
        <dbReference type="ARBA" id="ARBA00022833"/>
    </source>
</evidence>
<evidence type="ECO:0000256" key="4">
    <source>
        <dbReference type="ARBA" id="ARBA00022723"/>
    </source>
</evidence>
<dbReference type="GeneID" id="110956185"/>
<feature type="domain" description="Alpha-carbonic anhydrase" evidence="8">
    <location>
        <begin position="24"/>
        <end position="282"/>
    </location>
</feature>
<dbReference type="SMART" id="SM01057">
    <property type="entry name" value="Carb_anhydrase"/>
    <property type="match status" value="1"/>
</dbReference>
<reference evidence="9" key="1">
    <citation type="submission" date="2025-08" db="UniProtKB">
        <authorList>
            <consortium name="Ensembl"/>
        </authorList>
    </citation>
    <scope>IDENTIFICATION</scope>
</reference>